<dbReference type="Proteomes" id="UP000297245">
    <property type="component" value="Unassembled WGS sequence"/>
</dbReference>
<protein>
    <submittedName>
        <fullName evidence="1">Uncharacterized protein</fullName>
    </submittedName>
</protein>
<gene>
    <name evidence="1" type="ORF">K435DRAFT_694639</name>
</gene>
<name>A0A4V4HBX1_DENBC</name>
<dbReference type="OrthoDB" id="3208495at2759"/>
<accession>A0A4V4HBX1</accession>
<keyword evidence="2" id="KW-1185">Reference proteome</keyword>
<evidence type="ECO:0000313" key="1">
    <source>
        <dbReference type="EMBL" id="THU80935.1"/>
    </source>
</evidence>
<dbReference type="Pfam" id="PF18759">
    <property type="entry name" value="Plavaka"/>
    <property type="match status" value="1"/>
</dbReference>
<dbReference type="EMBL" id="ML179857">
    <property type="protein sequence ID" value="THU80935.1"/>
    <property type="molecule type" value="Genomic_DNA"/>
</dbReference>
<organism evidence="1 2">
    <name type="scientific">Dendrothele bispora (strain CBS 962.96)</name>
    <dbReference type="NCBI Taxonomy" id="1314807"/>
    <lineage>
        <taxon>Eukaryota</taxon>
        <taxon>Fungi</taxon>
        <taxon>Dikarya</taxon>
        <taxon>Basidiomycota</taxon>
        <taxon>Agaricomycotina</taxon>
        <taxon>Agaricomycetes</taxon>
        <taxon>Agaricomycetidae</taxon>
        <taxon>Agaricales</taxon>
        <taxon>Agaricales incertae sedis</taxon>
        <taxon>Dendrothele</taxon>
    </lineage>
</organism>
<evidence type="ECO:0000313" key="2">
    <source>
        <dbReference type="Proteomes" id="UP000297245"/>
    </source>
</evidence>
<sequence>MRWLNTGGRSKSESEATRLVQEVIKAEDFNPDDFSDNFSAQAENRRLDRSKDPSGFFDNFKEASVTIDVPSGDKTIPAQPFDVPGLMYRDILSVIKTAFQEPLADKFHFSPYKLYHQPPGSEEVVRAYSELYNSDAFIEEHDKVQRAPLDSQDLGCKLERVVAGIMTWSDGTHLANFGTAKLWPIYMMFGNLSKYIRSMPNSGACHHVAYIPSLPDTFNDFASAFHRNWKTQKGDILTHCRRELMHAVWKLLLDDDFLHAYKYGVVVKCSDGIERRIYPRFFTYSADYPEKVLLATIRDKGLCPCPRCMVKKSSLDRLGLIRDMRARLDNFREYLKDKVIRARKLIYKDGQPIGGTYVNNLLKETSSIPTLNAFVTRLGDRFNPSRMLAVDLLHEFELGVWKALFTHLVRMLYASPNGTERIAELDRR</sequence>
<reference evidence="1 2" key="1">
    <citation type="journal article" date="2019" name="Nat. Ecol. Evol.">
        <title>Megaphylogeny resolves global patterns of mushroom evolution.</title>
        <authorList>
            <person name="Varga T."/>
            <person name="Krizsan K."/>
            <person name="Foldi C."/>
            <person name="Dima B."/>
            <person name="Sanchez-Garcia M."/>
            <person name="Sanchez-Ramirez S."/>
            <person name="Szollosi G.J."/>
            <person name="Szarkandi J.G."/>
            <person name="Papp V."/>
            <person name="Albert L."/>
            <person name="Andreopoulos W."/>
            <person name="Angelini C."/>
            <person name="Antonin V."/>
            <person name="Barry K.W."/>
            <person name="Bougher N.L."/>
            <person name="Buchanan P."/>
            <person name="Buyck B."/>
            <person name="Bense V."/>
            <person name="Catcheside P."/>
            <person name="Chovatia M."/>
            <person name="Cooper J."/>
            <person name="Damon W."/>
            <person name="Desjardin D."/>
            <person name="Finy P."/>
            <person name="Geml J."/>
            <person name="Haridas S."/>
            <person name="Hughes K."/>
            <person name="Justo A."/>
            <person name="Karasinski D."/>
            <person name="Kautmanova I."/>
            <person name="Kiss B."/>
            <person name="Kocsube S."/>
            <person name="Kotiranta H."/>
            <person name="LaButti K.M."/>
            <person name="Lechner B.E."/>
            <person name="Liimatainen K."/>
            <person name="Lipzen A."/>
            <person name="Lukacs Z."/>
            <person name="Mihaltcheva S."/>
            <person name="Morgado L.N."/>
            <person name="Niskanen T."/>
            <person name="Noordeloos M.E."/>
            <person name="Ohm R.A."/>
            <person name="Ortiz-Santana B."/>
            <person name="Ovrebo C."/>
            <person name="Racz N."/>
            <person name="Riley R."/>
            <person name="Savchenko A."/>
            <person name="Shiryaev A."/>
            <person name="Soop K."/>
            <person name="Spirin V."/>
            <person name="Szebenyi C."/>
            <person name="Tomsovsky M."/>
            <person name="Tulloss R.E."/>
            <person name="Uehling J."/>
            <person name="Grigoriev I.V."/>
            <person name="Vagvolgyi C."/>
            <person name="Papp T."/>
            <person name="Martin F.M."/>
            <person name="Miettinen O."/>
            <person name="Hibbett D.S."/>
            <person name="Nagy L.G."/>
        </authorList>
    </citation>
    <scope>NUCLEOTIDE SEQUENCE [LARGE SCALE GENOMIC DNA]</scope>
    <source>
        <strain evidence="1 2">CBS 962.96</strain>
    </source>
</reference>
<dbReference type="AlphaFoldDB" id="A0A4V4HBX1"/>
<dbReference type="InterPro" id="IPR041078">
    <property type="entry name" value="Plavaka"/>
</dbReference>
<proteinExistence type="predicted"/>